<protein>
    <submittedName>
        <fullName evidence="1">Uncharacterized protein</fullName>
    </submittedName>
</protein>
<evidence type="ECO:0000313" key="1">
    <source>
        <dbReference type="EMBL" id="ONI42788.1"/>
    </source>
</evidence>
<accession>A0ACC8XGP5</accession>
<name>A0ACC8XGP5_9FIRM</name>
<gene>
    <name evidence="1" type="ORF">AN640_07115</name>
</gene>
<dbReference type="EMBL" id="LJHD01000177">
    <property type="protein sequence ID" value="ONI42788.1"/>
    <property type="molecule type" value="Genomic_DNA"/>
</dbReference>
<proteinExistence type="predicted"/>
<dbReference type="Proteomes" id="UP000188637">
    <property type="component" value="Unassembled WGS sequence"/>
</dbReference>
<sequence length="62" mass="7251">MKLIKTIGDFKPMQVSMQKISHSLKDLLKNTTMSANEKLVMVLWKLLHLQSILLNMLWNKLL</sequence>
<comment type="caution">
    <text evidence="1">The sequence shown here is derived from an EMBL/GenBank/DDBJ whole genome shotgun (WGS) entry which is preliminary data.</text>
</comment>
<keyword evidence="2" id="KW-1185">Reference proteome</keyword>
<reference evidence="1" key="1">
    <citation type="submission" date="2016-08" db="EMBL/GenBank/DDBJ databases">
        <authorList>
            <person name="Ngugi D.K."/>
            <person name="Miyake S."/>
            <person name="Stingl U."/>
        </authorList>
    </citation>
    <scope>NUCLEOTIDE SEQUENCE</scope>
    <source>
        <strain evidence="1">SCG-D08WGA-EpuloA1</strain>
    </source>
</reference>
<evidence type="ECO:0000313" key="2">
    <source>
        <dbReference type="Proteomes" id="UP000188637"/>
    </source>
</evidence>
<organism evidence="1 2">
    <name type="scientific">Candidatus Epulonipiscium fishelsonii</name>
    <dbReference type="NCBI Taxonomy" id="77094"/>
    <lineage>
        <taxon>Bacteria</taxon>
        <taxon>Bacillati</taxon>
        <taxon>Bacillota</taxon>
        <taxon>Clostridia</taxon>
        <taxon>Lachnospirales</taxon>
        <taxon>Lachnospiraceae</taxon>
        <taxon>Candidatus Epulonipiscium</taxon>
    </lineage>
</organism>